<evidence type="ECO:0000259" key="9">
    <source>
        <dbReference type="Pfam" id="PF12704"/>
    </source>
</evidence>
<dbReference type="PANTHER" id="PTHR30572:SF4">
    <property type="entry name" value="ABC TRANSPORTER PERMEASE YTRF"/>
    <property type="match status" value="1"/>
</dbReference>
<comment type="caution">
    <text evidence="10">The sequence shown here is derived from an EMBL/GenBank/DDBJ whole genome shotgun (WGS) entry which is preliminary data.</text>
</comment>
<evidence type="ECO:0000256" key="6">
    <source>
        <dbReference type="ARBA" id="ARBA00038076"/>
    </source>
</evidence>
<dbReference type="PANTHER" id="PTHR30572">
    <property type="entry name" value="MEMBRANE COMPONENT OF TRANSPORTER-RELATED"/>
    <property type="match status" value="1"/>
</dbReference>
<sequence length="400" mass="44747">MKHQKLRTFLTILGIMWGTVAVVLLLSFGLGMQKFVDKQMHGMGTNLVMFGGRRTTLAYRGLPKGRWIGLREEDAALLKERIPEIQFISPENLLQVRIDFQRAYRLANCSGSYPEYGVARNLFPEPGGRYIDRLDQDNKRRTVFIGNQLRDQIFSPGGKAVGRVILLNGIPFTVVGVMQDKIQGNRYMAADGESAFIAFSTFRETFGRRYVGRIICQPSDPLQVDRMKSEIYRVLGAKYKFDPADKEALWMWDTTEGDKFTRYFFLGFQVFLALGGALTLLVGGIGVANIMYVVVRERRRELGIKAALGATPNMILMQFLLETLLIVLFGGAAGFAFSYGVIRVFQSPMLEQATRYIGKPVLDPVVVLVSISLLGLIGFAAGWAPARRAANMDPVQALEF</sequence>
<keyword evidence="2" id="KW-1003">Cell membrane</keyword>
<keyword evidence="5 7" id="KW-0472">Membrane</keyword>
<evidence type="ECO:0000256" key="3">
    <source>
        <dbReference type="ARBA" id="ARBA00022692"/>
    </source>
</evidence>
<comment type="similarity">
    <text evidence="6">Belongs to the ABC-4 integral membrane protein family.</text>
</comment>
<keyword evidence="4 7" id="KW-1133">Transmembrane helix</keyword>
<evidence type="ECO:0000256" key="5">
    <source>
        <dbReference type="ARBA" id="ARBA00023136"/>
    </source>
</evidence>
<feature type="transmembrane region" description="Helical" evidence="7">
    <location>
        <begin position="263"/>
        <end position="295"/>
    </location>
</feature>
<keyword evidence="3 7" id="KW-0812">Transmembrane</keyword>
<dbReference type="STRING" id="1817867.A3F83_13980"/>
<dbReference type="InterPro" id="IPR050250">
    <property type="entry name" value="Macrolide_Exporter_MacB"/>
</dbReference>
<dbReference type="Proteomes" id="UP000179129">
    <property type="component" value="Unassembled WGS sequence"/>
</dbReference>
<name>A0A1F5YR78_9BACT</name>
<dbReference type="Pfam" id="PF12704">
    <property type="entry name" value="MacB_PCD"/>
    <property type="match status" value="1"/>
</dbReference>
<feature type="domain" description="MacB-like periplasmic core" evidence="9">
    <location>
        <begin position="8"/>
        <end position="231"/>
    </location>
</feature>
<dbReference type="InterPro" id="IPR025857">
    <property type="entry name" value="MacB_PCD"/>
</dbReference>
<dbReference type="GO" id="GO:0022857">
    <property type="term" value="F:transmembrane transporter activity"/>
    <property type="evidence" value="ECO:0007669"/>
    <property type="project" value="TreeGrafter"/>
</dbReference>
<evidence type="ECO:0000256" key="2">
    <source>
        <dbReference type="ARBA" id="ARBA00022475"/>
    </source>
</evidence>
<evidence type="ECO:0008006" key="12">
    <source>
        <dbReference type="Google" id="ProtNLM"/>
    </source>
</evidence>
<accession>A0A1F5YR78</accession>
<comment type="subcellular location">
    <subcellularLocation>
        <location evidence="1">Cell membrane</location>
        <topology evidence="1">Multi-pass membrane protein</topology>
    </subcellularLocation>
</comment>
<dbReference type="EMBL" id="MFIX01000175">
    <property type="protein sequence ID" value="OGG02721.1"/>
    <property type="molecule type" value="Genomic_DNA"/>
</dbReference>
<dbReference type="AlphaFoldDB" id="A0A1F5YR78"/>
<feature type="transmembrane region" description="Helical" evidence="7">
    <location>
        <begin position="365"/>
        <end position="384"/>
    </location>
</feature>
<dbReference type="GO" id="GO:0005886">
    <property type="term" value="C:plasma membrane"/>
    <property type="evidence" value="ECO:0007669"/>
    <property type="project" value="UniProtKB-SubCell"/>
</dbReference>
<feature type="domain" description="ABC3 transporter permease C-terminal" evidence="8">
    <location>
        <begin position="276"/>
        <end position="394"/>
    </location>
</feature>
<gene>
    <name evidence="10" type="ORF">A3F83_13980</name>
</gene>
<evidence type="ECO:0000313" key="10">
    <source>
        <dbReference type="EMBL" id="OGG02721.1"/>
    </source>
</evidence>
<organism evidence="10 11">
    <name type="scientific">Candidatus Glassbacteria bacterium RIFCSPLOWO2_12_FULL_58_11</name>
    <dbReference type="NCBI Taxonomy" id="1817867"/>
    <lineage>
        <taxon>Bacteria</taxon>
        <taxon>Candidatus Glassiibacteriota</taxon>
    </lineage>
</organism>
<proteinExistence type="inferred from homology"/>
<evidence type="ECO:0000256" key="7">
    <source>
        <dbReference type="SAM" id="Phobius"/>
    </source>
</evidence>
<evidence type="ECO:0000256" key="4">
    <source>
        <dbReference type="ARBA" id="ARBA00022989"/>
    </source>
</evidence>
<dbReference type="Pfam" id="PF02687">
    <property type="entry name" value="FtsX"/>
    <property type="match status" value="1"/>
</dbReference>
<reference evidence="10 11" key="1">
    <citation type="journal article" date="2016" name="Nat. Commun.">
        <title>Thousands of microbial genomes shed light on interconnected biogeochemical processes in an aquifer system.</title>
        <authorList>
            <person name="Anantharaman K."/>
            <person name="Brown C.T."/>
            <person name="Hug L.A."/>
            <person name="Sharon I."/>
            <person name="Castelle C.J."/>
            <person name="Probst A.J."/>
            <person name="Thomas B.C."/>
            <person name="Singh A."/>
            <person name="Wilkins M.J."/>
            <person name="Karaoz U."/>
            <person name="Brodie E.L."/>
            <person name="Williams K.H."/>
            <person name="Hubbard S.S."/>
            <person name="Banfield J.F."/>
        </authorList>
    </citation>
    <scope>NUCLEOTIDE SEQUENCE [LARGE SCALE GENOMIC DNA]</scope>
</reference>
<evidence type="ECO:0000259" key="8">
    <source>
        <dbReference type="Pfam" id="PF02687"/>
    </source>
</evidence>
<dbReference type="InterPro" id="IPR003838">
    <property type="entry name" value="ABC3_permease_C"/>
</dbReference>
<feature type="transmembrane region" description="Helical" evidence="7">
    <location>
        <begin position="324"/>
        <end position="345"/>
    </location>
</feature>
<protein>
    <recommendedName>
        <fullName evidence="12">ABC transporter permease</fullName>
    </recommendedName>
</protein>
<evidence type="ECO:0000256" key="1">
    <source>
        <dbReference type="ARBA" id="ARBA00004651"/>
    </source>
</evidence>
<evidence type="ECO:0000313" key="11">
    <source>
        <dbReference type="Proteomes" id="UP000179129"/>
    </source>
</evidence>
<feature type="transmembrane region" description="Helical" evidence="7">
    <location>
        <begin position="12"/>
        <end position="32"/>
    </location>
</feature>